<keyword evidence="12" id="KW-1185">Reference proteome</keyword>
<evidence type="ECO:0000256" key="1">
    <source>
        <dbReference type="ARBA" id="ARBA00022472"/>
    </source>
</evidence>
<keyword evidence="1 5" id="KW-0806">Transcription termination</keyword>
<dbReference type="CDD" id="cd09891">
    <property type="entry name" value="NGN_Bact_1"/>
    <property type="match status" value="1"/>
</dbReference>
<evidence type="ECO:0000256" key="8">
    <source>
        <dbReference type="SAM" id="MobiDB-lite"/>
    </source>
</evidence>
<evidence type="ECO:0000256" key="2">
    <source>
        <dbReference type="ARBA" id="ARBA00022814"/>
    </source>
</evidence>
<dbReference type="OrthoDB" id="9809075at2"/>
<dbReference type="Pfam" id="PF02357">
    <property type="entry name" value="NusG"/>
    <property type="match status" value="1"/>
</dbReference>
<keyword evidence="4 5" id="KW-0804">Transcription</keyword>
<dbReference type="Gene3D" id="3.30.70.940">
    <property type="entry name" value="NusG, N-terminal domain"/>
    <property type="match status" value="1"/>
</dbReference>
<dbReference type="HAMAP" id="MF_00948">
    <property type="entry name" value="NusG"/>
    <property type="match status" value="1"/>
</dbReference>
<dbReference type="Proteomes" id="UP000326354">
    <property type="component" value="Chromosome"/>
</dbReference>
<dbReference type="GO" id="GO:0031564">
    <property type="term" value="P:transcription antitermination"/>
    <property type="evidence" value="ECO:0007669"/>
    <property type="project" value="UniProtKB-UniRule"/>
</dbReference>
<evidence type="ECO:0000259" key="10">
    <source>
        <dbReference type="SMART" id="SM00739"/>
    </source>
</evidence>
<dbReference type="PRINTS" id="PR00338">
    <property type="entry name" value="NUSGTNSCPFCT"/>
</dbReference>
<dbReference type="SMART" id="SM00739">
    <property type="entry name" value="KOW"/>
    <property type="match status" value="1"/>
</dbReference>
<dbReference type="InterPro" id="IPR008991">
    <property type="entry name" value="Translation_prot_SH3-like_sf"/>
</dbReference>
<dbReference type="InterPro" id="IPR006645">
    <property type="entry name" value="NGN-like_dom"/>
</dbReference>
<comment type="function">
    <text evidence="5 7">Participates in transcription elongation, termination and antitermination.</text>
</comment>
<dbReference type="SUPFAM" id="SSF50104">
    <property type="entry name" value="Translation proteins SH3-like domain"/>
    <property type="match status" value="1"/>
</dbReference>
<evidence type="ECO:0000256" key="6">
    <source>
        <dbReference type="NCBIfam" id="TIGR00922"/>
    </source>
</evidence>
<name>A0A5S9F5E1_UABAM</name>
<dbReference type="EMBL" id="AP019860">
    <property type="protein sequence ID" value="BBM85569.1"/>
    <property type="molecule type" value="Genomic_DNA"/>
</dbReference>
<evidence type="ECO:0000256" key="3">
    <source>
        <dbReference type="ARBA" id="ARBA00023015"/>
    </source>
</evidence>
<dbReference type="KEGG" id="uam:UABAM_03943"/>
<feature type="domain" description="KOW" evidence="10">
    <location>
        <begin position="154"/>
        <end position="181"/>
    </location>
</feature>
<dbReference type="GO" id="GO:0006353">
    <property type="term" value="P:DNA-templated transcription termination"/>
    <property type="evidence" value="ECO:0007669"/>
    <property type="project" value="UniProtKB-UniRule"/>
</dbReference>
<dbReference type="CDD" id="cd06091">
    <property type="entry name" value="KOW_NusG"/>
    <property type="match status" value="1"/>
</dbReference>
<organism evidence="11 12">
    <name type="scientific">Uabimicrobium amorphum</name>
    <dbReference type="NCBI Taxonomy" id="2596890"/>
    <lineage>
        <taxon>Bacteria</taxon>
        <taxon>Pseudomonadati</taxon>
        <taxon>Planctomycetota</taxon>
        <taxon>Candidatus Uabimicrobiia</taxon>
        <taxon>Candidatus Uabimicrobiales</taxon>
        <taxon>Candidatus Uabimicrobiaceae</taxon>
        <taxon>Candidatus Uabimicrobium</taxon>
    </lineage>
</organism>
<keyword evidence="2 5" id="KW-0889">Transcription antitermination</keyword>
<gene>
    <name evidence="5" type="primary">nusG</name>
    <name evidence="11" type="ORF">UABAM_03943</name>
</gene>
<dbReference type="GO" id="GO:0005829">
    <property type="term" value="C:cytosol"/>
    <property type="evidence" value="ECO:0007669"/>
    <property type="project" value="TreeGrafter"/>
</dbReference>
<dbReference type="InterPro" id="IPR036735">
    <property type="entry name" value="NGN_dom_sf"/>
</dbReference>
<dbReference type="GO" id="GO:0032784">
    <property type="term" value="P:regulation of DNA-templated transcription elongation"/>
    <property type="evidence" value="ECO:0007669"/>
    <property type="project" value="InterPro"/>
</dbReference>
<dbReference type="InterPro" id="IPR001062">
    <property type="entry name" value="Transcrpt_antiterm_NusG"/>
</dbReference>
<evidence type="ECO:0000256" key="4">
    <source>
        <dbReference type="ARBA" id="ARBA00023163"/>
    </source>
</evidence>
<dbReference type="InterPro" id="IPR047050">
    <property type="entry name" value="NGN"/>
</dbReference>
<dbReference type="PANTHER" id="PTHR30265">
    <property type="entry name" value="RHO-INTERACTING TRANSCRIPTION TERMINATION FACTOR NUSG"/>
    <property type="match status" value="1"/>
</dbReference>
<dbReference type="InterPro" id="IPR005824">
    <property type="entry name" value="KOW"/>
</dbReference>
<comment type="similarity">
    <text evidence="5 7">Belongs to the NusG family.</text>
</comment>
<evidence type="ECO:0000256" key="5">
    <source>
        <dbReference type="HAMAP-Rule" id="MF_00948"/>
    </source>
</evidence>
<dbReference type="NCBIfam" id="TIGR00922">
    <property type="entry name" value="nusG"/>
    <property type="match status" value="1"/>
</dbReference>
<evidence type="ECO:0000259" key="9">
    <source>
        <dbReference type="SMART" id="SM00738"/>
    </source>
</evidence>
<dbReference type="SMART" id="SM00738">
    <property type="entry name" value="NGN"/>
    <property type="match status" value="1"/>
</dbReference>
<dbReference type="Gene3D" id="2.30.30.30">
    <property type="match status" value="1"/>
</dbReference>
<evidence type="ECO:0000256" key="7">
    <source>
        <dbReference type="RuleBase" id="RU000538"/>
    </source>
</evidence>
<dbReference type="RefSeq" id="WP_151969664.1">
    <property type="nucleotide sequence ID" value="NZ_AP019860.1"/>
</dbReference>
<dbReference type="GO" id="GO:0006354">
    <property type="term" value="P:DNA-templated transcription elongation"/>
    <property type="evidence" value="ECO:0007669"/>
    <property type="project" value="UniProtKB-UniRule"/>
</dbReference>
<sequence length="208" mass="23781">MSLPENPDTKEDNDLENPEESPQVVNNELVEEYDKKWYILRVQSGKEDRVKTNLQKRVIAENMQHVISDIVVPSELVSEIKKGSKRVVERKLYPGYVMVEMELNDETHYLVKGTPGVGDFVGPPSKPIPMSDEEVERMLANCSQSKDKPKPKVSFKKGQNIKIKEGPFENFDGIVDEVNEQKGIVKVIVGIFGRYTQVELEYWQVESL</sequence>
<dbReference type="PANTHER" id="PTHR30265:SF2">
    <property type="entry name" value="TRANSCRIPTION TERMINATION_ANTITERMINATION PROTEIN NUSG"/>
    <property type="match status" value="1"/>
</dbReference>
<keyword evidence="3 5" id="KW-0805">Transcription regulation</keyword>
<proteinExistence type="inferred from homology"/>
<dbReference type="InterPro" id="IPR014722">
    <property type="entry name" value="Rib_uL2_dom2"/>
</dbReference>
<protein>
    <recommendedName>
        <fullName evidence="5 6">Transcription termination/antitermination protein NusG</fullName>
    </recommendedName>
</protein>
<feature type="region of interest" description="Disordered" evidence="8">
    <location>
        <begin position="1"/>
        <end position="23"/>
    </location>
</feature>
<evidence type="ECO:0000313" key="11">
    <source>
        <dbReference type="EMBL" id="BBM85569.1"/>
    </source>
</evidence>
<dbReference type="InterPro" id="IPR043425">
    <property type="entry name" value="NusG-like"/>
</dbReference>
<dbReference type="AlphaFoldDB" id="A0A5S9F5E1"/>
<accession>A0A5S9F5E1</accession>
<feature type="domain" description="NusG-like N-terminal" evidence="9">
    <location>
        <begin position="34"/>
        <end position="142"/>
    </location>
</feature>
<evidence type="ECO:0000313" key="12">
    <source>
        <dbReference type="Proteomes" id="UP000326354"/>
    </source>
</evidence>
<dbReference type="SUPFAM" id="SSF82679">
    <property type="entry name" value="N-utilization substance G protein NusG, N-terminal domain"/>
    <property type="match status" value="1"/>
</dbReference>
<reference evidence="11 12" key="1">
    <citation type="submission" date="2019-08" db="EMBL/GenBank/DDBJ databases">
        <title>Complete genome sequence of Candidatus Uab amorphum.</title>
        <authorList>
            <person name="Shiratori T."/>
            <person name="Suzuki S."/>
            <person name="Kakizawa Y."/>
            <person name="Ishida K."/>
        </authorList>
    </citation>
    <scope>NUCLEOTIDE SEQUENCE [LARGE SCALE GENOMIC DNA]</scope>
    <source>
        <strain evidence="11 12">SRT547</strain>
    </source>
</reference>